<dbReference type="CDD" id="cd03423">
    <property type="entry name" value="SirA"/>
    <property type="match status" value="1"/>
</dbReference>
<proteinExistence type="inferred from homology"/>
<evidence type="ECO:0000313" key="5">
    <source>
        <dbReference type="Proteomes" id="UP000094291"/>
    </source>
</evidence>
<keyword evidence="2" id="KW-0963">Cytoplasm</keyword>
<dbReference type="STRING" id="197479.BFW38_09340"/>
<dbReference type="InterPro" id="IPR022931">
    <property type="entry name" value="Sulphur_carrier_TusA"/>
</dbReference>
<dbReference type="InterPro" id="IPR001455">
    <property type="entry name" value="TusA-like"/>
</dbReference>
<gene>
    <name evidence="4" type="ORF">BFW38_09340</name>
</gene>
<dbReference type="RefSeq" id="WP_068998164.1">
    <property type="nucleotide sequence ID" value="NZ_MDTQ01000001.1"/>
</dbReference>
<evidence type="ECO:0000259" key="3">
    <source>
        <dbReference type="PROSITE" id="PS01148"/>
    </source>
</evidence>
<dbReference type="PANTHER" id="PTHR33279:SF2">
    <property type="entry name" value="SULFUR CARRIER PROTEIN TUSA"/>
    <property type="match status" value="1"/>
</dbReference>
<reference evidence="4 5" key="1">
    <citation type="submission" date="2016-08" db="EMBL/GenBank/DDBJ databases">
        <authorList>
            <person name="Seilhamer J.J."/>
        </authorList>
    </citation>
    <scope>NUCLEOTIDE SEQUENCE [LARGE SCALE GENOMIC DNA]</scope>
    <source>
        <strain evidence="4 5">PH27A</strain>
    </source>
</reference>
<accession>A0A1E2V9W1</accession>
<sequence>MTASSLPDAEHQLDTRGLYCPEPVMMLHNQIRDMSPGEVVHVLASDPATERDIPKFCNFLKQSLLASETTEQEFHYWIKKS</sequence>
<keyword evidence="5" id="KW-1185">Reference proteome</keyword>
<dbReference type="AlphaFoldDB" id="A0A1E2V9W1"/>
<evidence type="ECO:0000256" key="1">
    <source>
        <dbReference type="ARBA" id="ARBA00008984"/>
    </source>
</evidence>
<dbReference type="GO" id="GO:0002143">
    <property type="term" value="P:tRNA wobble position uridine thiolation"/>
    <property type="evidence" value="ECO:0007669"/>
    <property type="project" value="InterPro"/>
</dbReference>
<dbReference type="SUPFAM" id="SSF64307">
    <property type="entry name" value="SirA-like"/>
    <property type="match status" value="1"/>
</dbReference>
<dbReference type="Gene3D" id="3.30.110.40">
    <property type="entry name" value="TusA-like domain"/>
    <property type="match status" value="1"/>
</dbReference>
<evidence type="ECO:0000313" key="4">
    <source>
        <dbReference type="EMBL" id="ODC03713.1"/>
    </source>
</evidence>
<dbReference type="PROSITE" id="PS01148">
    <property type="entry name" value="UPF0033"/>
    <property type="match status" value="1"/>
</dbReference>
<dbReference type="GO" id="GO:0097163">
    <property type="term" value="F:sulfur carrier activity"/>
    <property type="evidence" value="ECO:0007669"/>
    <property type="project" value="InterPro"/>
</dbReference>
<dbReference type="EMBL" id="MDTQ01000001">
    <property type="protein sequence ID" value="ODC03713.1"/>
    <property type="molecule type" value="Genomic_DNA"/>
</dbReference>
<dbReference type="PANTHER" id="PTHR33279">
    <property type="entry name" value="SULFUR CARRIER PROTEIN YEDF-RELATED"/>
    <property type="match status" value="1"/>
</dbReference>
<comment type="caution">
    <text evidence="4">The sequence shown here is derived from an EMBL/GenBank/DDBJ whole genome shotgun (WGS) entry which is preliminary data.</text>
</comment>
<feature type="domain" description="UPF0033" evidence="3">
    <location>
        <begin position="13"/>
        <end position="37"/>
    </location>
</feature>
<organism evidence="4 5">
    <name type="scientific">Terasakiispira papahanaumokuakeensis</name>
    <dbReference type="NCBI Taxonomy" id="197479"/>
    <lineage>
        <taxon>Bacteria</taxon>
        <taxon>Pseudomonadati</taxon>
        <taxon>Pseudomonadota</taxon>
        <taxon>Gammaproteobacteria</taxon>
        <taxon>Oceanospirillales</taxon>
        <taxon>Terasakiispira</taxon>
    </lineage>
</organism>
<dbReference type="GO" id="GO:0016740">
    <property type="term" value="F:transferase activity"/>
    <property type="evidence" value="ECO:0007669"/>
    <property type="project" value="UniProtKB-KW"/>
</dbReference>
<name>A0A1E2V9W1_9GAMM</name>
<protein>
    <submittedName>
        <fullName evidence="4">Sulfurtransferase TusA</fullName>
    </submittedName>
</protein>
<dbReference type="NCBIfam" id="NF001423">
    <property type="entry name" value="PRK00299.1"/>
    <property type="match status" value="1"/>
</dbReference>
<dbReference type="OrthoDB" id="9797352at2"/>
<evidence type="ECO:0000256" key="2">
    <source>
        <dbReference type="ARBA" id="ARBA00022490"/>
    </source>
</evidence>
<dbReference type="Pfam" id="PF01206">
    <property type="entry name" value="TusA"/>
    <property type="match status" value="1"/>
</dbReference>
<comment type="similarity">
    <text evidence="1">Belongs to the sulfur carrier protein TusA family.</text>
</comment>
<dbReference type="InterPro" id="IPR036868">
    <property type="entry name" value="TusA-like_sf"/>
</dbReference>
<dbReference type="Proteomes" id="UP000094291">
    <property type="component" value="Unassembled WGS sequence"/>
</dbReference>
<keyword evidence="4" id="KW-0808">Transferase</keyword>